<evidence type="ECO:0000313" key="3">
    <source>
        <dbReference type="Proteomes" id="UP000023152"/>
    </source>
</evidence>
<feature type="region of interest" description="Disordered" evidence="1">
    <location>
        <begin position="97"/>
        <end position="121"/>
    </location>
</feature>
<accession>X6LKI1</accession>
<name>X6LKI1_RETFI</name>
<feature type="compositionally biased region" description="Basic residues" evidence="1">
    <location>
        <begin position="105"/>
        <end position="121"/>
    </location>
</feature>
<dbReference type="EMBL" id="ASPP01036608">
    <property type="protein sequence ID" value="ETO02134.1"/>
    <property type="molecule type" value="Genomic_DNA"/>
</dbReference>
<feature type="non-terminal residue" evidence="2">
    <location>
        <position position="1"/>
    </location>
</feature>
<evidence type="ECO:0000313" key="2">
    <source>
        <dbReference type="EMBL" id="ETO02134.1"/>
    </source>
</evidence>
<comment type="caution">
    <text evidence="2">The sequence shown here is derived from an EMBL/GenBank/DDBJ whole genome shotgun (WGS) entry which is preliminary data.</text>
</comment>
<dbReference type="Proteomes" id="UP000023152">
    <property type="component" value="Unassembled WGS sequence"/>
</dbReference>
<sequence length="121" mass="15116">KPAFQNKKRVCIFLFYFLFNKKYLQVKSKFFFWFFLNEKCYFVIVQIGAQIKTNFGKFFVFFVVKKLIEKREKNKLKNFKIEKFYLRKLKKILKKNEKIKEEKRMKNRKKKGKMKRGKGWK</sequence>
<keyword evidence="3" id="KW-1185">Reference proteome</keyword>
<organism evidence="2 3">
    <name type="scientific">Reticulomyxa filosa</name>
    <dbReference type="NCBI Taxonomy" id="46433"/>
    <lineage>
        <taxon>Eukaryota</taxon>
        <taxon>Sar</taxon>
        <taxon>Rhizaria</taxon>
        <taxon>Retaria</taxon>
        <taxon>Foraminifera</taxon>
        <taxon>Monothalamids</taxon>
        <taxon>Reticulomyxidae</taxon>
        <taxon>Reticulomyxa</taxon>
    </lineage>
</organism>
<reference evidence="2 3" key="1">
    <citation type="journal article" date="2013" name="Curr. Biol.">
        <title>The Genome of the Foraminiferan Reticulomyxa filosa.</title>
        <authorList>
            <person name="Glockner G."/>
            <person name="Hulsmann N."/>
            <person name="Schleicher M."/>
            <person name="Noegel A.A."/>
            <person name="Eichinger L."/>
            <person name="Gallinger C."/>
            <person name="Pawlowski J."/>
            <person name="Sierra R."/>
            <person name="Euteneuer U."/>
            <person name="Pillet L."/>
            <person name="Moustafa A."/>
            <person name="Platzer M."/>
            <person name="Groth M."/>
            <person name="Szafranski K."/>
            <person name="Schliwa M."/>
        </authorList>
    </citation>
    <scope>NUCLEOTIDE SEQUENCE [LARGE SCALE GENOMIC DNA]</scope>
</reference>
<proteinExistence type="predicted"/>
<dbReference type="AlphaFoldDB" id="X6LKI1"/>
<gene>
    <name evidence="2" type="ORF">RFI_35302</name>
</gene>
<evidence type="ECO:0000256" key="1">
    <source>
        <dbReference type="SAM" id="MobiDB-lite"/>
    </source>
</evidence>
<protein>
    <submittedName>
        <fullName evidence="2">Uncharacterized protein</fullName>
    </submittedName>
</protein>